<evidence type="ECO:0000313" key="2">
    <source>
        <dbReference type="Proteomes" id="UP000800093"/>
    </source>
</evidence>
<comment type="caution">
    <text evidence="1">The sequence shown here is derived from an EMBL/GenBank/DDBJ whole genome shotgun (WGS) entry which is preliminary data.</text>
</comment>
<dbReference type="Proteomes" id="UP000800093">
    <property type="component" value="Unassembled WGS sequence"/>
</dbReference>
<keyword evidence="2" id="KW-1185">Reference proteome</keyword>
<sequence>MAIRIDDHWLWLSLGVFAVIATKGVSLGLRHIVHLTEVHTAPPKPTIPPPQKGKEDAIKTEALGVLASSDNVEIRKAATKILCDRFFADRQLREKLARDVNSQDPDVRHRSRLACRLLLDNGVMHEVPSTPMAHRARPELGNRRLTWMNRRAVARGIETNNSEERDLRRRRREAIVINEGDRPVSQEDVYMRDSGGQINSEEVAEGLQRLAEVVSEIQGVLEGSSGEPAGRARRLEDEEIVELIFES</sequence>
<reference evidence="2" key="1">
    <citation type="journal article" date="2020" name="Stud. Mycol.">
        <title>101 Dothideomycetes genomes: A test case for predicting lifestyles and emergence of pathogens.</title>
        <authorList>
            <person name="Haridas S."/>
            <person name="Albert R."/>
            <person name="Binder M."/>
            <person name="Bloem J."/>
            <person name="LaButti K."/>
            <person name="Salamov A."/>
            <person name="Andreopoulos B."/>
            <person name="Baker S."/>
            <person name="Barry K."/>
            <person name="Bills G."/>
            <person name="Bluhm B."/>
            <person name="Cannon C."/>
            <person name="Castanera R."/>
            <person name="Culley D."/>
            <person name="Daum C."/>
            <person name="Ezra D."/>
            <person name="Gonzalez J."/>
            <person name="Henrissat B."/>
            <person name="Kuo A."/>
            <person name="Liang C."/>
            <person name="Lipzen A."/>
            <person name="Lutzoni F."/>
            <person name="Magnuson J."/>
            <person name="Mondo S."/>
            <person name="Nolan M."/>
            <person name="Ohm R."/>
            <person name="Pangilinan J."/>
            <person name="Park H.-J."/>
            <person name="Ramirez L."/>
            <person name="Alfaro M."/>
            <person name="Sun H."/>
            <person name="Tritt A."/>
            <person name="Yoshinaga Y."/>
            <person name="Zwiers L.-H."/>
            <person name="Turgeon B."/>
            <person name="Goodwin S."/>
            <person name="Spatafora J."/>
            <person name="Crous P."/>
            <person name="Grigoriev I."/>
        </authorList>
    </citation>
    <scope>NUCLEOTIDE SEQUENCE [LARGE SCALE GENOMIC DNA]</scope>
    <source>
        <strain evidence="2">CBS 304.66</strain>
    </source>
</reference>
<organism evidence="1 2">
    <name type="scientific">Lojkania enalia</name>
    <dbReference type="NCBI Taxonomy" id="147567"/>
    <lineage>
        <taxon>Eukaryota</taxon>
        <taxon>Fungi</taxon>
        <taxon>Dikarya</taxon>
        <taxon>Ascomycota</taxon>
        <taxon>Pezizomycotina</taxon>
        <taxon>Dothideomycetes</taxon>
        <taxon>Pleosporomycetidae</taxon>
        <taxon>Pleosporales</taxon>
        <taxon>Pleosporales incertae sedis</taxon>
        <taxon>Lojkania</taxon>
    </lineage>
</organism>
<gene>
    <name evidence="1" type="ORF">CC78DRAFT_611486</name>
</gene>
<protein>
    <submittedName>
        <fullName evidence="1">Uncharacterized protein</fullName>
    </submittedName>
</protein>
<dbReference type="OrthoDB" id="5385189at2759"/>
<evidence type="ECO:0000313" key="1">
    <source>
        <dbReference type="EMBL" id="KAF2270600.1"/>
    </source>
</evidence>
<accession>A0A9P4NCN8</accession>
<name>A0A9P4NCN8_9PLEO</name>
<dbReference type="AlphaFoldDB" id="A0A9P4NCN8"/>
<dbReference type="EMBL" id="ML986579">
    <property type="protein sequence ID" value="KAF2270600.1"/>
    <property type="molecule type" value="Genomic_DNA"/>
</dbReference>
<proteinExistence type="predicted"/>